<evidence type="ECO:0000313" key="2">
    <source>
        <dbReference type="Proteomes" id="UP000593560"/>
    </source>
</evidence>
<dbReference type="EMBL" id="JABFAD010000011">
    <property type="protein sequence ID" value="MBA0812527.1"/>
    <property type="molecule type" value="Genomic_DNA"/>
</dbReference>
<organism evidence="1 2">
    <name type="scientific">Gossypium harknessii</name>
    <dbReference type="NCBI Taxonomy" id="34285"/>
    <lineage>
        <taxon>Eukaryota</taxon>
        <taxon>Viridiplantae</taxon>
        <taxon>Streptophyta</taxon>
        <taxon>Embryophyta</taxon>
        <taxon>Tracheophyta</taxon>
        <taxon>Spermatophyta</taxon>
        <taxon>Magnoliopsida</taxon>
        <taxon>eudicotyledons</taxon>
        <taxon>Gunneridae</taxon>
        <taxon>Pentapetalae</taxon>
        <taxon>rosids</taxon>
        <taxon>malvids</taxon>
        <taxon>Malvales</taxon>
        <taxon>Malvaceae</taxon>
        <taxon>Malvoideae</taxon>
        <taxon>Gossypium</taxon>
    </lineage>
</organism>
<keyword evidence="2" id="KW-1185">Reference proteome</keyword>
<reference evidence="1 2" key="1">
    <citation type="journal article" date="2019" name="Genome Biol. Evol.">
        <title>Insights into the evolution of the New World diploid cottons (Gossypium, subgenus Houzingenia) based on genome sequencing.</title>
        <authorList>
            <person name="Grover C.E."/>
            <person name="Arick M.A. 2nd"/>
            <person name="Thrash A."/>
            <person name="Conover J.L."/>
            <person name="Sanders W.S."/>
            <person name="Peterson D.G."/>
            <person name="Frelichowski J.E."/>
            <person name="Scheffler J.A."/>
            <person name="Scheffler B.E."/>
            <person name="Wendel J.F."/>
        </authorList>
    </citation>
    <scope>NUCLEOTIDE SEQUENCE [LARGE SCALE GENOMIC DNA]</scope>
    <source>
        <strain evidence="1">0</strain>
        <tissue evidence="1">Leaf</tissue>
    </source>
</reference>
<protein>
    <submittedName>
        <fullName evidence="1">Uncharacterized protein</fullName>
    </submittedName>
</protein>
<gene>
    <name evidence="1" type="ORF">Gohar_026493</name>
</gene>
<name>A0A7J9HRR5_9ROSI</name>
<dbReference type="AlphaFoldDB" id="A0A7J9HRR5"/>
<sequence>MATLEDKTTKKVHMQKDDPGVDEHLMVVDEDGSPNGIDRHFNSRVSFKDMLLEASRATERVLHEQNNDDLQLLDGDVTTGTEDGMDFGAIVMESGLEARWATKETSLANSSLIVGPQDQQAQEFVEKIGATTLKSKCHSVINFVENRNPNILMGNLIFIDSSPKQVEHTIGSASLKVNEPKRLRKASHTFQDKRSKFKARAYDREPVAEVIIKVVDRIGSESLIMDSSCLQEASAVSDEATNLDAQEIILRILRLMLLLVLRHELVVRRLTKSSRGLVWVFVHCCLGKKMGSTNILVMFVYGYSNKQKRKVLWDRLDQVA</sequence>
<dbReference type="Proteomes" id="UP000593560">
    <property type="component" value="Unassembled WGS sequence"/>
</dbReference>
<accession>A0A7J9HRR5</accession>
<dbReference type="OrthoDB" id="1000931at2759"/>
<comment type="caution">
    <text evidence="1">The sequence shown here is derived from an EMBL/GenBank/DDBJ whole genome shotgun (WGS) entry which is preliminary data.</text>
</comment>
<evidence type="ECO:0000313" key="1">
    <source>
        <dbReference type="EMBL" id="MBA0812527.1"/>
    </source>
</evidence>
<proteinExistence type="predicted"/>